<dbReference type="GO" id="GO:0046872">
    <property type="term" value="F:metal ion binding"/>
    <property type="evidence" value="ECO:0007669"/>
    <property type="project" value="UniProtKB-KW"/>
</dbReference>
<dbReference type="InterPro" id="IPR047207">
    <property type="entry name" value="SPASM_anSME"/>
</dbReference>
<dbReference type="SFLD" id="SFLDF00285">
    <property type="entry name" value="anaerobic_Ser-type_sulfatase-m"/>
    <property type="match status" value="1"/>
</dbReference>
<dbReference type="SUPFAM" id="SSF103642">
    <property type="entry name" value="Sec-C motif"/>
    <property type="match status" value="1"/>
</dbReference>
<dbReference type="SFLD" id="SFLDG01386">
    <property type="entry name" value="main_SPASM_domain-containing"/>
    <property type="match status" value="1"/>
</dbReference>
<evidence type="ECO:0000256" key="3">
    <source>
        <dbReference type="ARBA" id="ARBA00022691"/>
    </source>
</evidence>
<dbReference type="PROSITE" id="PS51918">
    <property type="entry name" value="RADICAL_SAM"/>
    <property type="match status" value="1"/>
</dbReference>
<dbReference type="SFLD" id="SFLDG01072">
    <property type="entry name" value="dehydrogenase_like"/>
    <property type="match status" value="1"/>
</dbReference>
<dbReference type="Pfam" id="PF13186">
    <property type="entry name" value="SPASM"/>
    <property type="match status" value="1"/>
</dbReference>
<dbReference type="InterPro" id="IPR034491">
    <property type="entry name" value="Anaerob_Ser_sulfatase-maturase"/>
</dbReference>
<dbReference type="Pfam" id="PF02810">
    <property type="entry name" value="SEC-C"/>
    <property type="match status" value="1"/>
</dbReference>
<evidence type="ECO:0000313" key="9">
    <source>
        <dbReference type="EMBL" id="CAI8003790.1"/>
    </source>
</evidence>
<dbReference type="EMBL" id="CASHTH010000542">
    <property type="protein sequence ID" value="CAI8003790.1"/>
    <property type="molecule type" value="Genomic_DNA"/>
</dbReference>
<dbReference type="InterPro" id="IPR023885">
    <property type="entry name" value="4Fe4S-binding_SPASM_dom"/>
</dbReference>
<dbReference type="InterPro" id="IPR007197">
    <property type="entry name" value="rSAM"/>
</dbReference>
<dbReference type="InterPro" id="IPR023867">
    <property type="entry name" value="Sulphatase_maturase_rSAM"/>
</dbReference>
<evidence type="ECO:0000313" key="10">
    <source>
        <dbReference type="Proteomes" id="UP001174909"/>
    </source>
</evidence>
<dbReference type="SUPFAM" id="SSF102114">
    <property type="entry name" value="Radical SAM enzymes"/>
    <property type="match status" value="1"/>
</dbReference>
<dbReference type="CDD" id="cd21120">
    <property type="entry name" value="SPASM_anSME"/>
    <property type="match status" value="1"/>
</dbReference>
<dbReference type="InterPro" id="IPR004027">
    <property type="entry name" value="SEC_C_motif"/>
</dbReference>
<keyword evidence="6" id="KW-0411">Iron-sulfur</keyword>
<dbReference type="PANTHER" id="PTHR43273">
    <property type="entry name" value="ANAEROBIC SULFATASE-MATURATING ENZYME HOMOLOG ASLB-RELATED"/>
    <property type="match status" value="1"/>
</dbReference>
<keyword evidence="3" id="KW-0949">S-adenosyl-L-methionine</keyword>
<dbReference type="AlphaFoldDB" id="A0AA35R5F0"/>
<evidence type="ECO:0000256" key="2">
    <source>
        <dbReference type="ARBA" id="ARBA00022485"/>
    </source>
</evidence>
<dbReference type="CDD" id="cd01335">
    <property type="entry name" value="Radical_SAM"/>
    <property type="match status" value="1"/>
</dbReference>
<keyword evidence="10" id="KW-1185">Reference proteome</keyword>
<dbReference type="Gene3D" id="3.10.450.50">
    <property type="match status" value="1"/>
</dbReference>
<dbReference type="SFLD" id="SFLDG01384">
    <property type="entry name" value="thioether_bond_formation_requi"/>
    <property type="match status" value="1"/>
</dbReference>
<evidence type="ECO:0000256" key="6">
    <source>
        <dbReference type="ARBA" id="ARBA00023014"/>
    </source>
</evidence>
<comment type="cofactor">
    <cofactor evidence="1">
        <name>[4Fe-4S] cluster</name>
        <dbReference type="ChEBI" id="CHEBI:49883"/>
    </cofactor>
</comment>
<dbReference type="InterPro" id="IPR058240">
    <property type="entry name" value="rSAM_sf"/>
</dbReference>
<comment type="caution">
    <text evidence="9">The sequence shown here is derived from an EMBL/GenBank/DDBJ whole genome shotgun (WGS) entry which is preliminary data.</text>
</comment>
<keyword evidence="2" id="KW-0004">4Fe-4S</keyword>
<comment type="similarity">
    <text evidence="7">Belongs to the radical SAM superfamily. Anaerobic sulfatase-maturating enzyme family.</text>
</comment>
<keyword evidence="5" id="KW-0408">Iron</keyword>
<reference evidence="9" key="1">
    <citation type="submission" date="2023-03" db="EMBL/GenBank/DDBJ databases">
        <authorList>
            <person name="Steffen K."/>
            <person name="Cardenas P."/>
        </authorList>
    </citation>
    <scope>NUCLEOTIDE SEQUENCE</scope>
</reference>
<proteinExistence type="inferred from homology"/>
<protein>
    <submittedName>
        <fullName evidence="9">Anaerobic sulfatase-maturating enzyme</fullName>
    </submittedName>
</protein>
<evidence type="ECO:0000256" key="7">
    <source>
        <dbReference type="ARBA" id="ARBA00023601"/>
    </source>
</evidence>
<evidence type="ECO:0000259" key="8">
    <source>
        <dbReference type="PROSITE" id="PS51918"/>
    </source>
</evidence>
<accession>A0AA35R5F0</accession>
<dbReference type="Pfam" id="PF04055">
    <property type="entry name" value="Radical_SAM"/>
    <property type="match status" value="1"/>
</dbReference>
<dbReference type="NCBIfam" id="TIGR04085">
    <property type="entry name" value="rSAM_more_4Fe4S"/>
    <property type="match status" value="1"/>
</dbReference>
<dbReference type="Proteomes" id="UP001174909">
    <property type="component" value="Unassembled WGS sequence"/>
</dbReference>
<dbReference type="Gene3D" id="3.20.20.70">
    <property type="entry name" value="Aldolase class I"/>
    <property type="match status" value="1"/>
</dbReference>
<dbReference type="InterPro" id="IPR013785">
    <property type="entry name" value="Aldolase_TIM"/>
</dbReference>
<dbReference type="PANTHER" id="PTHR43273:SF3">
    <property type="entry name" value="ANAEROBIC SULFATASE-MATURATING ENZYME HOMOLOG ASLB-RELATED"/>
    <property type="match status" value="1"/>
</dbReference>
<dbReference type="GO" id="GO:0016491">
    <property type="term" value="F:oxidoreductase activity"/>
    <property type="evidence" value="ECO:0007669"/>
    <property type="project" value="InterPro"/>
</dbReference>
<organism evidence="9 10">
    <name type="scientific">Geodia barretti</name>
    <name type="common">Barrett's horny sponge</name>
    <dbReference type="NCBI Taxonomy" id="519541"/>
    <lineage>
        <taxon>Eukaryota</taxon>
        <taxon>Metazoa</taxon>
        <taxon>Porifera</taxon>
        <taxon>Demospongiae</taxon>
        <taxon>Heteroscleromorpha</taxon>
        <taxon>Tetractinellida</taxon>
        <taxon>Astrophorina</taxon>
        <taxon>Geodiidae</taxon>
        <taxon>Geodia</taxon>
    </lineage>
</organism>
<feature type="domain" description="Radical SAM core" evidence="8">
    <location>
        <begin position="4"/>
        <end position="233"/>
    </location>
</feature>
<name>A0AA35R5F0_GEOBA</name>
<dbReference type="SFLD" id="SFLDG01067">
    <property type="entry name" value="SPASM/twitch_domain_containing"/>
    <property type="match status" value="1"/>
</dbReference>
<keyword evidence="4" id="KW-0479">Metal-binding</keyword>
<dbReference type="NCBIfam" id="TIGR03942">
    <property type="entry name" value="sulfatase_rSAM"/>
    <property type="match status" value="1"/>
</dbReference>
<gene>
    <name evidence="9" type="ORF">GBAR_LOCUS3766</name>
</gene>
<sequence>MIEYKAPRAFHVMTKPIGAICNLDCEYCFYLDKENLYPNTRSFRMTDEVLENYVRQYIESQQVNEITFAWQGGEPTLMGVDFFRRAVEYQEKYRRVGTRIQNTFQTNATLLNDEWCTFFKQNNFLIGISIDGPPELHDKYRYDKRGKPSSDDVLRGLRFLQKHQVDYNILCVVNSHNADYPLEVYRYFKELGTQFMQFIPAVEHVDEKGVTDRTVGAAQYGKFLCAIFDEWVVNDIGKIFVQIFDVALEAWLGYQPSLCIFNETCGNAMAIEHNGDLYSCDHYVDPEYFLGNVMDSPMEALVESTFQQKFGTDKRDTLPQYCLDCEVRFVCNGGCPKNRFIKTPSGEDGLNYLCAGYKQFFNHIDRPMKMMAEALQAGRPADSIMPLLRPKPVASTQKVGRNSPCPCGSGKKYKQCCLK</sequence>
<dbReference type="SFLD" id="SFLDS00029">
    <property type="entry name" value="Radical_SAM"/>
    <property type="match status" value="1"/>
</dbReference>
<evidence type="ECO:0000256" key="4">
    <source>
        <dbReference type="ARBA" id="ARBA00022723"/>
    </source>
</evidence>
<dbReference type="GO" id="GO:0051539">
    <property type="term" value="F:4 iron, 4 sulfur cluster binding"/>
    <property type="evidence" value="ECO:0007669"/>
    <property type="project" value="UniProtKB-KW"/>
</dbReference>
<evidence type="ECO:0000256" key="5">
    <source>
        <dbReference type="ARBA" id="ARBA00023004"/>
    </source>
</evidence>
<evidence type="ECO:0000256" key="1">
    <source>
        <dbReference type="ARBA" id="ARBA00001966"/>
    </source>
</evidence>